<sequence length="291" mass="31102">MSVQRSRVPEGQATNPQVEVAIPELVEGAPQPAVTRIRVLGMGMGPRHVTPEVSEALRDCSCVVALDKSATPGAHAGDARDEQLAVRQAVADAHGVPVVVVPDPPRDRNDPTDYRAAVADWHAARVEALASALHDRAGTVALLAWGDPSLYDSMIRLAEQLADRLSCDWDVLPGISAPQLLAARHKIVLHRVGEPVHITTARRLPEALAQGQRNVLVMLTGARVLDELAVRPELTGWQLWWSANLGAAGERNVSGVVPEAVPLARTARAEALAADGWVMDLFLLRAPGQSS</sequence>
<evidence type="ECO:0000313" key="7">
    <source>
        <dbReference type="EMBL" id="MFC6396561.1"/>
    </source>
</evidence>
<dbReference type="Gene3D" id="3.40.1010.10">
    <property type="entry name" value="Cobalt-precorrin-4 Transmethylase, Domain 1"/>
    <property type="match status" value="1"/>
</dbReference>
<dbReference type="EMBL" id="JBHSUA010000011">
    <property type="protein sequence ID" value="MFC6396561.1"/>
    <property type="molecule type" value="Genomic_DNA"/>
</dbReference>
<comment type="caution">
    <text evidence="7">The sequence shown here is derived from an EMBL/GenBank/DDBJ whole genome shotgun (WGS) entry which is preliminary data.</text>
</comment>
<dbReference type="Gene3D" id="3.30.950.10">
    <property type="entry name" value="Methyltransferase, Cobalt-precorrin-4 Transmethylase, Domain 2"/>
    <property type="match status" value="1"/>
</dbReference>
<reference evidence="8" key="1">
    <citation type="journal article" date="2019" name="Int. J. Syst. Evol. Microbiol.">
        <title>The Global Catalogue of Microorganisms (GCM) 10K type strain sequencing project: providing services to taxonomists for standard genome sequencing and annotation.</title>
        <authorList>
            <consortium name="The Broad Institute Genomics Platform"/>
            <consortium name="The Broad Institute Genome Sequencing Center for Infectious Disease"/>
            <person name="Wu L."/>
            <person name="Ma J."/>
        </authorList>
    </citation>
    <scope>NUCLEOTIDE SEQUENCE [LARGE SCALE GENOMIC DNA]</scope>
    <source>
        <strain evidence="8">CGMCC 1.15277</strain>
    </source>
</reference>
<feature type="domain" description="Tetrapyrrole methylase" evidence="6">
    <location>
        <begin position="39"/>
        <end position="257"/>
    </location>
</feature>
<dbReference type="InterPro" id="IPR014777">
    <property type="entry name" value="4pyrrole_Mease_sub1"/>
</dbReference>
<dbReference type="GO" id="GO:0008168">
    <property type="term" value="F:methyltransferase activity"/>
    <property type="evidence" value="ECO:0007669"/>
    <property type="project" value="UniProtKB-KW"/>
</dbReference>
<proteinExistence type="predicted"/>
<gene>
    <name evidence="7" type="ORF">ACFP57_06120</name>
</gene>
<keyword evidence="8" id="KW-1185">Reference proteome</keyword>
<dbReference type="Pfam" id="PF00590">
    <property type="entry name" value="TP_methylase"/>
    <property type="match status" value="1"/>
</dbReference>
<evidence type="ECO:0000256" key="5">
    <source>
        <dbReference type="ARBA" id="ARBA00022691"/>
    </source>
</evidence>
<dbReference type="InterPro" id="IPR035996">
    <property type="entry name" value="4pyrrol_Methylase_sf"/>
</dbReference>
<evidence type="ECO:0000256" key="4">
    <source>
        <dbReference type="ARBA" id="ARBA00022679"/>
    </source>
</evidence>
<organism evidence="7 8">
    <name type="scientific">Luteococcus sanguinis</name>
    <dbReference type="NCBI Taxonomy" id="174038"/>
    <lineage>
        <taxon>Bacteria</taxon>
        <taxon>Bacillati</taxon>
        <taxon>Actinomycetota</taxon>
        <taxon>Actinomycetes</taxon>
        <taxon>Propionibacteriales</taxon>
        <taxon>Propionibacteriaceae</taxon>
        <taxon>Luteococcus</taxon>
    </lineage>
</organism>
<dbReference type="InterPro" id="IPR000878">
    <property type="entry name" value="4pyrrol_Mease"/>
</dbReference>
<dbReference type="PANTHER" id="PTHR43467">
    <property type="entry name" value="COBALT-PRECORRIN-2 C(20)-METHYLTRANSFERASE"/>
    <property type="match status" value="1"/>
</dbReference>
<evidence type="ECO:0000256" key="2">
    <source>
        <dbReference type="ARBA" id="ARBA00022573"/>
    </source>
</evidence>
<keyword evidence="4" id="KW-0808">Transferase</keyword>
<dbReference type="RefSeq" id="WP_343885548.1">
    <property type="nucleotide sequence ID" value="NZ_BAAAKI010000008.1"/>
</dbReference>
<keyword evidence="2" id="KW-0169">Cobalamin biosynthesis</keyword>
<evidence type="ECO:0000259" key="6">
    <source>
        <dbReference type="Pfam" id="PF00590"/>
    </source>
</evidence>
<protein>
    <submittedName>
        <fullName evidence="7">SAM-dependent methyltransferase</fullName>
    </submittedName>
</protein>
<evidence type="ECO:0000313" key="8">
    <source>
        <dbReference type="Proteomes" id="UP001596266"/>
    </source>
</evidence>
<comment type="pathway">
    <text evidence="1">Cofactor biosynthesis; adenosylcobalamin biosynthesis.</text>
</comment>
<dbReference type="InterPro" id="IPR014776">
    <property type="entry name" value="4pyrrole_Mease_sub2"/>
</dbReference>
<dbReference type="SUPFAM" id="SSF53790">
    <property type="entry name" value="Tetrapyrrole methylase"/>
    <property type="match status" value="1"/>
</dbReference>
<evidence type="ECO:0000256" key="3">
    <source>
        <dbReference type="ARBA" id="ARBA00022603"/>
    </source>
</evidence>
<keyword evidence="5" id="KW-0949">S-adenosyl-L-methionine</keyword>
<name>A0ABW1X096_9ACTN</name>
<keyword evidence="3 7" id="KW-0489">Methyltransferase</keyword>
<dbReference type="GO" id="GO:0032259">
    <property type="term" value="P:methylation"/>
    <property type="evidence" value="ECO:0007669"/>
    <property type="project" value="UniProtKB-KW"/>
</dbReference>
<dbReference type="Proteomes" id="UP001596266">
    <property type="component" value="Unassembled WGS sequence"/>
</dbReference>
<accession>A0ABW1X096</accession>
<dbReference type="PANTHER" id="PTHR43467:SF1">
    <property type="entry name" value="PRECORRIN-6A SYNTHASE [DEACETYLATING]"/>
    <property type="match status" value="1"/>
</dbReference>
<evidence type="ECO:0000256" key="1">
    <source>
        <dbReference type="ARBA" id="ARBA00004953"/>
    </source>
</evidence>